<dbReference type="EMBL" id="CP100355">
    <property type="protein sequence ID" value="UTF55361.1"/>
    <property type="molecule type" value="Genomic_DNA"/>
</dbReference>
<dbReference type="Proteomes" id="UP001056855">
    <property type="component" value="Chromosome"/>
</dbReference>
<evidence type="ECO:0000313" key="2">
    <source>
        <dbReference type="EMBL" id="UTF55361.1"/>
    </source>
</evidence>
<name>A0A9E7SXS3_9EURY</name>
<dbReference type="KEGG" id="sawl:NGM29_08965"/>
<dbReference type="AlphaFoldDB" id="A0A9E7SXS3"/>
<protein>
    <submittedName>
        <fullName evidence="2">Uncharacterized protein</fullName>
    </submittedName>
</protein>
<organism evidence="2 3">
    <name type="scientific">Natronosalvus rutilus</name>
    <dbReference type="NCBI Taxonomy" id="2953753"/>
    <lineage>
        <taxon>Archaea</taxon>
        <taxon>Methanobacteriati</taxon>
        <taxon>Methanobacteriota</taxon>
        <taxon>Stenosarchaea group</taxon>
        <taxon>Halobacteria</taxon>
        <taxon>Halobacteriales</taxon>
        <taxon>Natrialbaceae</taxon>
        <taxon>Natronosalvus</taxon>
    </lineage>
</organism>
<gene>
    <name evidence="2" type="ORF">NGM29_08965</name>
</gene>
<reference evidence="2" key="1">
    <citation type="submission" date="2022-06" db="EMBL/GenBank/DDBJ databases">
        <title>Diverse halophilic archaea isolated from saline environments.</title>
        <authorList>
            <person name="Cui H.-L."/>
        </authorList>
    </citation>
    <scope>NUCLEOTIDE SEQUENCE</scope>
    <source>
        <strain evidence="2">WLHS1</strain>
    </source>
</reference>
<evidence type="ECO:0000256" key="1">
    <source>
        <dbReference type="SAM" id="MobiDB-lite"/>
    </source>
</evidence>
<sequence>MRNRTNTSHSPADSGLECGRTYTHTRHGRVEVTGLWQGTRWVDAVDQPNEGETVVVRYLPPDGETWRDERSALLDDFLAALE</sequence>
<dbReference type="RefSeq" id="WP_254160301.1">
    <property type="nucleotide sequence ID" value="NZ_CP100355.1"/>
</dbReference>
<evidence type="ECO:0000313" key="3">
    <source>
        <dbReference type="Proteomes" id="UP001056855"/>
    </source>
</evidence>
<proteinExistence type="predicted"/>
<feature type="region of interest" description="Disordered" evidence="1">
    <location>
        <begin position="1"/>
        <end position="20"/>
    </location>
</feature>
<feature type="compositionally biased region" description="Polar residues" evidence="1">
    <location>
        <begin position="1"/>
        <end position="11"/>
    </location>
</feature>
<accession>A0A9E7SXS3</accession>
<dbReference type="GeneID" id="73290173"/>
<keyword evidence="3" id="KW-1185">Reference proteome</keyword>